<keyword evidence="3" id="KW-1185">Reference proteome</keyword>
<comment type="caution">
    <text evidence="2">The sequence shown here is derived from an EMBL/GenBank/DDBJ whole genome shotgun (WGS) entry which is preliminary data.</text>
</comment>
<gene>
    <name evidence="2" type="ORF">MB2181_02540</name>
</gene>
<evidence type="ECO:0008006" key="4">
    <source>
        <dbReference type="Google" id="ProtNLM"/>
    </source>
</evidence>
<dbReference type="AlphaFoldDB" id="A0P5V5"/>
<evidence type="ECO:0000313" key="3">
    <source>
        <dbReference type="Proteomes" id="UP000054262"/>
    </source>
</evidence>
<feature type="signal peptide" evidence="1">
    <location>
        <begin position="1"/>
        <end position="17"/>
    </location>
</feature>
<accession>A0P5V5</accession>
<keyword evidence="1" id="KW-0732">Signal</keyword>
<organism evidence="2 3">
    <name type="scientific">Methylophilales bacterium HTCC2181</name>
    <dbReference type="NCBI Taxonomy" id="383631"/>
    <lineage>
        <taxon>Bacteria</taxon>
        <taxon>Pseudomonadati</taxon>
        <taxon>Pseudomonadota</taxon>
        <taxon>Betaproteobacteria</taxon>
        <taxon>Nitrosomonadales</taxon>
        <taxon>OM43 clade</taxon>
    </lineage>
</organism>
<sequence length="135" mass="15439">MKNIFALLLIFSTSVFAAHHEEKHSDNPPALVTEVPTPYWEFVEIIGLLTTEEIINIIGEPAKKIDIKMKSSREVIASTWYYHNLNTDETGKYFPTTELDIIDGFVEEVVFMNEVDEAAVIEGKKYEVKKPDTLF</sequence>
<reference evidence="2 3" key="1">
    <citation type="submission" date="2006-11" db="EMBL/GenBank/DDBJ databases">
        <authorList>
            <person name="Giovannoni S."/>
            <person name="Vergin K."/>
            <person name="Ferriera S."/>
            <person name="Johnson J."/>
            <person name="Kravitz S."/>
            <person name="Beeson K."/>
            <person name="Sutton G."/>
            <person name="Rogers Y.-H."/>
            <person name="Friedman R."/>
            <person name="Frazier M."/>
            <person name="Venter J.C."/>
        </authorList>
    </citation>
    <scope>NUCLEOTIDE SEQUENCE [LARGE SCALE GENOMIC DNA]</scope>
    <source>
        <strain evidence="2 3">HTCC2181</strain>
    </source>
</reference>
<evidence type="ECO:0000256" key="1">
    <source>
        <dbReference type="SAM" id="SignalP"/>
    </source>
</evidence>
<dbReference type="OrthoDB" id="8537549at2"/>
<name>A0P5V5_9PROT</name>
<feature type="chain" id="PRO_5002628354" description="Lipoprotein SmpA/OmlA domain-containing protein" evidence="1">
    <location>
        <begin position="18"/>
        <end position="135"/>
    </location>
</feature>
<evidence type="ECO:0000313" key="2">
    <source>
        <dbReference type="EMBL" id="EAV46915.1"/>
    </source>
</evidence>
<dbReference type="EMBL" id="AAUX01000001">
    <property type="protein sequence ID" value="EAV46915.1"/>
    <property type="molecule type" value="Genomic_DNA"/>
</dbReference>
<protein>
    <recommendedName>
        <fullName evidence="4">Lipoprotein SmpA/OmlA domain-containing protein</fullName>
    </recommendedName>
</protein>
<dbReference type="Proteomes" id="UP000054262">
    <property type="component" value="Unassembled WGS sequence"/>
</dbReference>
<proteinExistence type="predicted"/>